<feature type="region of interest" description="Disordered" evidence="1">
    <location>
        <begin position="198"/>
        <end position="219"/>
    </location>
</feature>
<accession>A0A087TRL0</accession>
<evidence type="ECO:0000256" key="1">
    <source>
        <dbReference type="SAM" id="MobiDB-lite"/>
    </source>
</evidence>
<sequence length="1056" mass="116042">MYSSSERSDELILKNGDEKNHPSKTTEVGDNFNQISASNICNRSEKLSVEHCLELPQDAEKHDSKENCSCSEKNSSVIENNSYEKEDTFPLECTIELSRATIEHSKTSNDNLHTFISDVSSNTNKSSDENVDGKGNEIVKDKCNLIEMISNNTSEDLHAEQSLTLSAKKKTFKEELENYSDKKSSDVDDDIKKTECHEAAESNSNQLSSVTNSSTCDDKTKMLSQKTETIILNESSYNSIAISLPEETKDIDVTYNKVDSIKCSEINKIEIKTINSNLESKCDFKLEESITTDKQSTEGMHLPHSVTPEKSQGVTDVSNLKMLNEFIPRCSSRLTSRKTSDKNRVSTECSSFSEEPLHNEHNMATLDADNSAAVIPKDETIDNESSSSSVFNLENSLNVKCNTEFNETGFEADTTPSSNVAIALLLPEETKDIGATYNKVDSIKCSETNKLEMKTVSSNDESKCDLKLEQSVAIDKQSTETMHLQLHVTPEKSQGPTNASDLKVLNEFTPRRSSRLTLRKNSDKNRVPTECSAISAEPLQNEDNMATLGAGGSAAVVPKDETSSSSLLSLDNSLNVKCNTEFNETVFGTETTTASSSVAIAMLLPEETKDVDATYNKVDSIKCSETNKLEMKTISSNDESKCDLKFEDSVTTDKQNTEAVHLPLPVTPEKCQSVTNASDLKVLNNFTQNSNTAIAISLPEKTKAVDATYNKVDSVKCSETSKLEMKTMSSNDESKCDLKLEQSVTTDKQSTEAMHLPLHVTPEKSQGPTNTSDLKVLNEFTPRCSSRLTLRKNSDKNRVPNECSAISEEPLQNEANMATLDVGDSAAVVPKDETVDDEISSSSLLSLDTSLNVKCKTELNETVFGTQTTPSSNVAIALLLPEEPKDVGATYNKVHSIKCSETNKLEMKTVSSNDESKCDLKFEESVTTDKQNTEAMHLPLHVTPEKSLCPTNTSDLKVLNEFTPRRSSRLTLRKNSDKNRVPTECSAISEEPLQNEDNIATLDAGGPAVVVPKDETVNDEISSSSLLNLDKSSNVKCSIEFNESCFIETAPQNVTL</sequence>
<feature type="region of interest" description="Disordered" evidence="1">
    <location>
        <begin position="1"/>
        <end position="31"/>
    </location>
</feature>
<name>A0A087TRL0_STEMI</name>
<reference evidence="2 3" key="1">
    <citation type="submission" date="2013-11" db="EMBL/GenBank/DDBJ databases">
        <title>Genome sequencing of Stegodyphus mimosarum.</title>
        <authorList>
            <person name="Bechsgaard J."/>
        </authorList>
    </citation>
    <scope>NUCLEOTIDE SEQUENCE [LARGE SCALE GENOMIC DNA]</scope>
</reference>
<dbReference type="AlphaFoldDB" id="A0A087TRL0"/>
<evidence type="ECO:0000313" key="3">
    <source>
        <dbReference type="Proteomes" id="UP000054359"/>
    </source>
</evidence>
<feature type="non-terminal residue" evidence="2">
    <location>
        <position position="1056"/>
    </location>
</feature>
<feature type="compositionally biased region" description="Polar residues" evidence="1">
    <location>
        <begin position="201"/>
        <end position="215"/>
    </location>
</feature>
<gene>
    <name evidence="2" type="ORF">X975_17603</name>
</gene>
<evidence type="ECO:0000313" key="2">
    <source>
        <dbReference type="EMBL" id="KFM67749.1"/>
    </source>
</evidence>
<dbReference type="OrthoDB" id="10524529at2759"/>
<feature type="compositionally biased region" description="Basic and acidic residues" evidence="1">
    <location>
        <begin position="1"/>
        <end position="21"/>
    </location>
</feature>
<dbReference type="Proteomes" id="UP000054359">
    <property type="component" value="Unassembled WGS sequence"/>
</dbReference>
<protein>
    <submittedName>
        <fullName evidence="2">Uncharacterized protein</fullName>
    </submittedName>
</protein>
<keyword evidence="3" id="KW-1185">Reference proteome</keyword>
<feature type="region of interest" description="Disordered" evidence="1">
    <location>
        <begin position="294"/>
        <end position="313"/>
    </location>
</feature>
<organism evidence="2 3">
    <name type="scientific">Stegodyphus mimosarum</name>
    <name type="common">African social velvet spider</name>
    <dbReference type="NCBI Taxonomy" id="407821"/>
    <lineage>
        <taxon>Eukaryota</taxon>
        <taxon>Metazoa</taxon>
        <taxon>Ecdysozoa</taxon>
        <taxon>Arthropoda</taxon>
        <taxon>Chelicerata</taxon>
        <taxon>Arachnida</taxon>
        <taxon>Araneae</taxon>
        <taxon>Araneomorphae</taxon>
        <taxon>Entelegynae</taxon>
        <taxon>Eresoidea</taxon>
        <taxon>Eresidae</taxon>
        <taxon>Stegodyphus</taxon>
    </lineage>
</organism>
<dbReference type="EMBL" id="KK116427">
    <property type="protein sequence ID" value="KFM67749.1"/>
    <property type="molecule type" value="Genomic_DNA"/>
</dbReference>
<proteinExistence type="predicted"/>